<feature type="non-terminal residue" evidence="1">
    <location>
        <position position="67"/>
    </location>
</feature>
<name>A0ABN7WWT4_GIGMA</name>
<evidence type="ECO:0000313" key="1">
    <source>
        <dbReference type="EMBL" id="CAG8842707.1"/>
    </source>
</evidence>
<sequence length="67" mass="7872">NLSNISEEILEEIPYNIAVQKKIIELIQNANKKLDETKKMITKKLKQLNEENMVVRYDSPGHPPYYL</sequence>
<gene>
    <name evidence="1" type="ORF">GMARGA_LOCUS36134</name>
</gene>
<keyword evidence="2" id="KW-1185">Reference proteome</keyword>
<accession>A0ABN7WWT4</accession>
<feature type="non-terminal residue" evidence="1">
    <location>
        <position position="1"/>
    </location>
</feature>
<comment type="caution">
    <text evidence="1">The sequence shown here is derived from an EMBL/GenBank/DDBJ whole genome shotgun (WGS) entry which is preliminary data.</text>
</comment>
<protein>
    <submittedName>
        <fullName evidence="1">19522_t:CDS:1</fullName>
    </submittedName>
</protein>
<reference evidence="1 2" key="1">
    <citation type="submission" date="2021-06" db="EMBL/GenBank/DDBJ databases">
        <authorList>
            <person name="Kallberg Y."/>
            <person name="Tangrot J."/>
            <person name="Rosling A."/>
        </authorList>
    </citation>
    <scope>NUCLEOTIDE SEQUENCE [LARGE SCALE GENOMIC DNA]</scope>
    <source>
        <strain evidence="1 2">120-4 pot B 10/14</strain>
    </source>
</reference>
<organism evidence="1 2">
    <name type="scientific">Gigaspora margarita</name>
    <dbReference type="NCBI Taxonomy" id="4874"/>
    <lineage>
        <taxon>Eukaryota</taxon>
        <taxon>Fungi</taxon>
        <taxon>Fungi incertae sedis</taxon>
        <taxon>Mucoromycota</taxon>
        <taxon>Glomeromycotina</taxon>
        <taxon>Glomeromycetes</taxon>
        <taxon>Diversisporales</taxon>
        <taxon>Gigasporaceae</taxon>
        <taxon>Gigaspora</taxon>
    </lineage>
</organism>
<evidence type="ECO:0000313" key="2">
    <source>
        <dbReference type="Proteomes" id="UP000789901"/>
    </source>
</evidence>
<dbReference type="Proteomes" id="UP000789901">
    <property type="component" value="Unassembled WGS sequence"/>
</dbReference>
<proteinExistence type="predicted"/>
<dbReference type="EMBL" id="CAJVQB010069890">
    <property type="protein sequence ID" value="CAG8842707.1"/>
    <property type="molecule type" value="Genomic_DNA"/>
</dbReference>